<evidence type="ECO:0000313" key="3">
    <source>
        <dbReference type="Proteomes" id="UP000599109"/>
    </source>
</evidence>
<organism evidence="2 3">
    <name type="scientific">Ramlibacter monticola</name>
    <dbReference type="NCBI Taxonomy" id="1926872"/>
    <lineage>
        <taxon>Bacteria</taxon>
        <taxon>Pseudomonadati</taxon>
        <taxon>Pseudomonadota</taxon>
        <taxon>Betaproteobacteria</taxon>
        <taxon>Burkholderiales</taxon>
        <taxon>Comamonadaceae</taxon>
        <taxon>Ramlibacter</taxon>
    </lineage>
</organism>
<dbReference type="GO" id="GO:0016787">
    <property type="term" value="F:hydrolase activity"/>
    <property type="evidence" value="ECO:0007669"/>
    <property type="project" value="UniProtKB-KW"/>
</dbReference>
<dbReference type="SUPFAM" id="SSF53474">
    <property type="entry name" value="alpha/beta-Hydrolases"/>
    <property type="match status" value="1"/>
</dbReference>
<dbReference type="InterPro" id="IPR029058">
    <property type="entry name" value="AB_hydrolase_fold"/>
</dbReference>
<comment type="caution">
    <text evidence="2">The sequence shown here is derived from an EMBL/GenBank/DDBJ whole genome shotgun (WGS) entry which is preliminary data.</text>
</comment>
<dbReference type="Gene3D" id="3.40.50.1820">
    <property type="entry name" value="alpha/beta hydrolase"/>
    <property type="match status" value="1"/>
</dbReference>
<evidence type="ECO:0000259" key="1">
    <source>
        <dbReference type="Pfam" id="PF00561"/>
    </source>
</evidence>
<proteinExistence type="predicted"/>
<dbReference type="RefSeq" id="WP_201675010.1">
    <property type="nucleotide sequence ID" value="NZ_JAEQNE010000003.1"/>
</dbReference>
<accession>A0A936Z282</accession>
<name>A0A936Z282_9BURK</name>
<reference evidence="2 3" key="1">
    <citation type="journal article" date="2017" name="Int. J. Syst. Evol. Microbiol.">
        <title>Ramlibacter monticola sp. nov., isolated from forest soil.</title>
        <authorList>
            <person name="Chaudhary D.K."/>
            <person name="Kim J."/>
        </authorList>
    </citation>
    <scope>NUCLEOTIDE SEQUENCE [LARGE SCALE GENOMIC DNA]</scope>
    <source>
        <strain evidence="2 3">KACC 19175</strain>
    </source>
</reference>
<keyword evidence="3" id="KW-1185">Reference proteome</keyword>
<sequence length="267" mass="27977">MELQQPFLQEAGQGPGVVCLHANASTSGQWRGLLERLSPRFRVLAPDSYGAGRGPAWPGARHTLRSEVELMEPVFARAGTPHFLVGHSYGGAIAMLAAALHPGRVRAVAVYEPTLFALVDAQGGPPNGVDGIRQVAHAAGAAAAAGDTATAARLFIDFWMGAGSWDATPPGRKPAIAQSVANVGGWWRALANEPTPLATFAAIEAPVLYLCGGRSPRSARAVAQVLAPALPNARVVEFEPLGHMGPITHPALVNAEIEQFLEENRGK</sequence>
<keyword evidence="2" id="KW-0378">Hydrolase</keyword>
<dbReference type="PANTHER" id="PTHR43194">
    <property type="entry name" value="HYDROLASE ALPHA/BETA FOLD FAMILY"/>
    <property type="match status" value="1"/>
</dbReference>
<dbReference type="Pfam" id="PF00561">
    <property type="entry name" value="Abhydrolase_1"/>
    <property type="match status" value="1"/>
</dbReference>
<dbReference type="EMBL" id="JAEQNE010000003">
    <property type="protein sequence ID" value="MBL0392380.1"/>
    <property type="molecule type" value="Genomic_DNA"/>
</dbReference>
<dbReference type="Proteomes" id="UP000599109">
    <property type="component" value="Unassembled WGS sequence"/>
</dbReference>
<dbReference type="InterPro" id="IPR000073">
    <property type="entry name" value="AB_hydrolase_1"/>
</dbReference>
<evidence type="ECO:0000313" key="2">
    <source>
        <dbReference type="EMBL" id="MBL0392380.1"/>
    </source>
</evidence>
<dbReference type="AlphaFoldDB" id="A0A936Z282"/>
<feature type="domain" description="AB hydrolase-1" evidence="1">
    <location>
        <begin position="17"/>
        <end position="250"/>
    </location>
</feature>
<gene>
    <name evidence="2" type="ORF">JJ685_14670</name>
</gene>
<dbReference type="InterPro" id="IPR050228">
    <property type="entry name" value="Carboxylesterase_BioH"/>
</dbReference>
<protein>
    <submittedName>
        <fullName evidence="2">Alpha/beta hydrolase</fullName>
    </submittedName>
</protein>
<dbReference type="PANTHER" id="PTHR43194:SF2">
    <property type="entry name" value="PEROXISOMAL MEMBRANE PROTEIN LPX1"/>
    <property type="match status" value="1"/>
</dbReference>
<dbReference type="PRINTS" id="PR00111">
    <property type="entry name" value="ABHYDROLASE"/>
</dbReference>